<organism evidence="3">
    <name type="scientific">marine metagenome</name>
    <dbReference type="NCBI Taxonomy" id="408172"/>
    <lineage>
        <taxon>unclassified sequences</taxon>
        <taxon>metagenomes</taxon>
        <taxon>ecological metagenomes</taxon>
    </lineage>
</organism>
<dbReference type="EMBL" id="UINC01021536">
    <property type="protein sequence ID" value="SVA89292.1"/>
    <property type="molecule type" value="Genomic_DNA"/>
</dbReference>
<dbReference type="InterPro" id="IPR002035">
    <property type="entry name" value="VWF_A"/>
</dbReference>
<dbReference type="PANTHER" id="PTHR37464:SF1">
    <property type="entry name" value="BLL2463 PROTEIN"/>
    <property type="match status" value="1"/>
</dbReference>
<sequence length="436" mass="47017">VPVIIHMIQRERKDVIEFPSLMFVRKIPFHSFRRQRIRHWLLLLMRCAALLLLVAAFARPFFRTPTLAAATSGAREVVILLDRSFSMAYEDRWNRAKTAATNVIDDLGVGDRATIIFFDSGAQVGPRSMTDSASLIGLVNDADLGAGVTRYGPALKLAEGIFEDSSLPRLEAVLISDFQRSGLDSVTGVHFPEGAVLTPISVGTERRANVSVAGVLFEREYFSGRERVAVAARVTNRGDEPVVGLAVTLELDGREIQSLATDLPLSGSATVNFSAVTLGDRPVTGTVRIERDALPTDDVFHFIVSPGQVINVLLVGSSRGANESSLYLNRALGIGATPAFNLTEKSLGDVVSSDLNGQQVVILNDTQAPSGQMGQALRRFVERGGGLLVVAGERSDWSTEDLGLLPGTLGRPSDRTGRGGAIGFVDYSHPVFELFN</sequence>
<dbReference type="PANTHER" id="PTHR37464">
    <property type="entry name" value="BLL2463 PROTEIN"/>
    <property type="match status" value="1"/>
</dbReference>
<protein>
    <recommendedName>
        <fullName evidence="2">VWFA domain-containing protein</fullName>
    </recommendedName>
</protein>
<dbReference type="Gene3D" id="3.40.50.880">
    <property type="match status" value="1"/>
</dbReference>
<dbReference type="Pfam" id="PF07584">
    <property type="entry name" value="BatA"/>
    <property type="match status" value="1"/>
</dbReference>
<dbReference type="Pfam" id="PF13519">
    <property type="entry name" value="VWA_2"/>
    <property type="match status" value="1"/>
</dbReference>
<dbReference type="SMART" id="SM00327">
    <property type="entry name" value="VWA"/>
    <property type="match status" value="1"/>
</dbReference>
<dbReference type="NCBIfam" id="TIGR02226">
    <property type="entry name" value="two_anch"/>
    <property type="match status" value="1"/>
</dbReference>
<proteinExistence type="predicted"/>
<keyword evidence="1" id="KW-1133">Transmembrane helix</keyword>
<evidence type="ECO:0000259" key="2">
    <source>
        <dbReference type="SMART" id="SM00327"/>
    </source>
</evidence>
<dbReference type="SUPFAM" id="SSF53300">
    <property type="entry name" value="vWA-like"/>
    <property type="match status" value="1"/>
</dbReference>
<dbReference type="InterPro" id="IPR024163">
    <property type="entry name" value="Aerotolerance_reg_N"/>
</dbReference>
<dbReference type="InterPro" id="IPR011933">
    <property type="entry name" value="Double_TM_dom"/>
</dbReference>
<accession>A0A381ZKC8</accession>
<feature type="domain" description="VWFA" evidence="2">
    <location>
        <begin position="74"/>
        <end position="235"/>
    </location>
</feature>
<gene>
    <name evidence="3" type="ORF">METZ01_LOCUS142146</name>
</gene>
<keyword evidence="1" id="KW-0472">Membrane</keyword>
<dbReference type="InterPro" id="IPR036465">
    <property type="entry name" value="vWFA_dom_sf"/>
</dbReference>
<keyword evidence="1" id="KW-0812">Transmembrane</keyword>
<dbReference type="Gene3D" id="3.40.50.410">
    <property type="entry name" value="von Willebrand factor, type A domain"/>
    <property type="match status" value="1"/>
</dbReference>
<dbReference type="CDD" id="cd00198">
    <property type="entry name" value="vWFA"/>
    <property type="match status" value="1"/>
</dbReference>
<feature type="non-terminal residue" evidence="3">
    <location>
        <position position="436"/>
    </location>
</feature>
<dbReference type="InterPro" id="IPR029062">
    <property type="entry name" value="Class_I_gatase-like"/>
</dbReference>
<name>A0A381ZKC8_9ZZZZ</name>
<dbReference type="AlphaFoldDB" id="A0A381ZKC8"/>
<reference evidence="3" key="1">
    <citation type="submission" date="2018-05" db="EMBL/GenBank/DDBJ databases">
        <authorList>
            <person name="Lanie J.A."/>
            <person name="Ng W.-L."/>
            <person name="Kazmierczak K.M."/>
            <person name="Andrzejewski T.M."/>
            <person name="Davidsen T.M."/>
            <person name="Wayne K.J."/>
            <person name="Tettelin H."/>
            <person name="Glass J.I."/>
            <person name="Rusch D."/>
            <person name="Podicherti R."/>
            <person name="Tsui H.-C.T."/>
            <person name="Winkler M.E."/>
        </authorList>
    </citation>
    <scope>NUCLEOTIDE SEQUENCE</scope>
</reference>
<evidence type="ECO:0000313" key="3">
    <source>
        <dbReference type="EMBL" id="SVA89292.1"/>
    </source>
</evidence>
<evidence type="ECO:0000256" key="1">
    <source>
        <dbReference type="SAM" id="Phobius"/>
    </source>
</evidence>
<dbReference type="SUPFAM" id="SSF52317">
    <property type="entry name" value="Class I glutamine amidotransferase-like"/>
    <property type="match status" value="1"/>
</dbReference>
<feature type="non-terminal residue" evidence="3">
    <location>
        <position position="1"/>
    </location>
</feature>
<feature type="transmembrane region" description="Helical" evidence="1">
    <location>
        <begin position="40"/>
        <end position="62"/>
    </location>
</feature>